<feature type="domain" description="Ig-like" evidence="3">
    <location>
        <begin position="28"/>
        <end position="123"/>
    </location>
</feature>
<name>A0A914BV27_9BILA</name>
<organism evidence="4 5">
    <name type="scientific">Acrobeloides nanus</name>
    <dbReference type="NCBI Taxonomy" id="290746"/>
    <lineage>
        <taxon>Eukaryota</taxon>
        <taxon>Metazoa</taxon>
        <taxon>Ecdysozoa</taxon>
        <taxon>Nematoda</taxon>
        <taxon>Chromadorea</taxon>
        <taxon>Rhabditida</taxon>
        <taxon>Tylenchina</taxon>
        <taxon>Cephalobomorpha</taxon>
        <taxon>Cephaloboidea</taxon>
        <taxon>Cephalobidae</taxon>
        <taxon>Acrobeloides</taxon>
    </lineage>
</organism>
<feature type="transmembrane region" description="Helical" evidence="1">
    <location>
        <begin position="293"/>
        <end position="312"/>
    </location>
</feature>
<dbReference type="InterPro" id="IPR007110">
    <property type="entry name" value="Ig-like_dom"/>
</dbReference>
<proteinExistence type="predicted"/>
<protein>
    <submittedName>
        <fullName evidence="5">Ig-like domain-containing protein</fullName>
    </submittedName>
</protein>
<evidence type="ECO:0000313" key="5">
    <source>
        <dbReference type="WBParaSite" id="ACRNAN_Path_1069.g4096.t1"/>
    </source>
</evidence>
<keyword evidence="1" id="KW-0472">Membrane</keyword>
<evidence type="ECO:0000256" key="1">
    <source>
        <dbReference type="SAM" id="Phobius"/>
    </source>
</evidence>
<evidence type="ECO:0000313" key="4">
    <source>
        <dbReference type="Proteomes" id="UP000887540"/>
    </source>
</evidence>
<evidence type="ECO:0000259" key="3">
    <source>
        <dbReference type="PROSITE" id="PS50835"/>
    </source>
</evidence>
<dbReference type="Proteomes" id="UP000887540">
    <property type="component" value="Unplaced"/>
</dbReference>
<keyword evidence="1" id="KW-1133">Transmembrane helix</keyword>
<keyword evidence="2" id="KW-0732">Signal</keyword>
<sequence>MHFRLLFCLLQIYGIFSEEGPSLFNPTPVFNGTTIAYTFKVGPEPVYIPLGRPMNLPCDALELAHKYGYLNKADVDESDIKWVFHGSEQSYNITGREGWRAYLTNTNVTTDWIQKNQSGIYDCHLKVQNRRSHCANGNDRTKRDARQKTPLATLTTKTNQTAITDSATTQTVSTQSVPSTTNMSIVTTVPVTTLSPNNCYDEDKPHIEEWVSRLEVVVQDCTSDTIDYNPCQYGECTIEKCTLVDGKLNCGKNAENKADAIYEKMACQCETSSRVYEGEYCDHPVSYLPWREVAFYLPVFIHFIFVAVLWWVTSFINSLKKEPQIALADVVPEPLKRTKEELYSLAYGGIGIMPSLRSRLNTMHKDGTSGVAKNGIAIAISSKEEN</sequence>
<dbReference type="WBParaSite" id="ACRNAN_Path_1069.g4096.t1">
    <property type="protein sequence ID" value="ACRNAN_Path_1069.g4096.t1"/>
    <property type="gene ID" value="ACRNAN_Path_1069.g4096"/>
</dbReference>
<keyword evidence="4" id="KW-1185">Reference proteome</keyword>
<dbReference type="PROSITE" id="PS50835">
    <property type="entry name" value="IG_LIKE"/>
    <property type="match status" value="1"/>
</dbReference>
<dbReference type="AlphaFoldDB" id="A0A914BV27"/>
<keyword evidence="1" id="KW-0812">Transmembrane</keyword>
<evidence type="ECO:0000256" key="2">
    <source>
        <dbReference type="SAM" id="SignalP"/>
    </source>
</evidence>
<reference evidence="5" key="1">
    <citation type="submission" date="2022-11" db="UniProtKB">
        <authorList>
            <consortium name="WormBaseParasite"/>
        </authorList>
    </citation>
    <scope>IDENTIFICATION</scope>
</reference>
<accession>A0A914BV27</accession>
<feature type="chain" id="PRO_5036742315" evidence="2">
    <location>
        <begin position="18"/>
        <end position="386"/>
    </location>
</feature>
<feature type="signal peptide" evidence="2">
    <location>
        <begin position="1"/>
        <end position="17"/>
    </location>
</feature>